<feature type="region of interest" description="Disordered" evidence="1">
    <location>
        <begin position="74"/>
        <end position="127"/>
    </location>
</feature>
<evidence type="ECO:0000256" key="2">
    <source>
        <dbReference type="SAM" id="Phobius"/>
    </source>
</evidence>
<evidence type="ECO:0000313" key="3">
    <source>
        <dbReference type="EMBL" id="KAL0575724.1"/>
    </source>
</evidence>
<feature type="compositionally biased region" description="Basic and acidic residues" evidence="1">
    <location>
        <begin position="179"/>
        <end position="200"/>
    </location>
</feature>
<dbReference type="EMBL" id="JBAHYK010000279">
    <property type="protein sequence ID" value="KAL0575724.1"/>
    <property type="molecule type" value="Genomic_DNA"/>
</dbReference>
<sequence>MQFRNDSNGTDDSPFGSPLNTPADEDAVITFDKLGERLMNECGDTFVDREKQPFVSDTSISTMISKPSIATIQHADSVTSPEEVPSLPDSTSSPLAIEHPVDLKQPSSATPAIEPSNSVASSSPEIDFNSHQRASSLYSLPNVPICISPAISQNNQLSRSMSTLSSTSLDGLMIKLKTPEKAEGNTEHELSEVSSEDKSPGKSSMDSGSLIDPTTLLMPAQILCFLPWSIAVGCALILFPKHLEHVVFSSGYYYANAPSPRGIHRFAHLAEYAIPHMTIFLAFLVLSTWFNMPLGLGLVTLTFSQGIMSWQDFQEDLSIPLGEDDRMSVYWVLKRYAVGEGCWGLRKADDGYFITAEFDGGDAEED</sequence>
<feature type="transmembrane region" description="Helical" evidence="2">
    <location>
        <begin position="216"/>
        <end position="239"/>
    </location>
</feature>
<protein>
    <submittedName>
        <fullName evidence="3">Uncharacterized protein</fullName>
    </submittedName>
</protein>
<reference evidence="3 4" key="1">
    <citation type="submission" date="2024-02" db="EMBL/GenBank/DDBJ databases">
        <title>A draft genome for the cacao thread blight pathogen Marasmius crinis-equi.</title>
        <authorList>
            <person name="Cohen S.P."/>
            <person name="Baruah I.K."/>
            <person name="Amoako-Attah I."/>
            <person name="Bukari Y."/>
            <person name="Meinhardt L.W."/>
            <person name="Bailey B.A."/>
        </authorList>
    </citation>
    <scope>NUCLEOTIDE SEQUENCE [LARGE SCALE GENOMIC DNA]</scope>
    <source>
        <strain evidence="3 4">GH-76</strain>
    </source>
</reference>
<keyword evidence="2" id="KW-1133">Transmembrane helix</keyword>
<proteinExistence type="predicted"/>
<evidence type="ECO:0000256" key="1">
    <source>
        <dbReference type="SAM" id="MobiDB-lite"/>
    </source>
</evidence>
<feature type="compositionally biased region" description="Polar residues" evidence="1">
    <location>
        <begin position="1"/>
        <end position="11"/>
    </location>
</feature>
<keyword evidence="2" id="KW-0812">Transmembrane</keyword>
<feature type="compositionally biased region" description="Polar residues" evidence="1">
    <location>
        <begin position="105"/>
        <end position="127"/>
    </location>
</feature>
<keyword evidence="2" id="KW-0472">Membrane</keyword>
<evidence type="ECO:0000313" key="4">
    <source>
        <dbReference type="Proteomes" id="UP001465976"/>
    </source>
</evidence>
<name>A0ABR3FKM2_9AGAR</name>
<accession>A0ABR3FKM2</accession>
<feature type="region of interest" description="Disordered" evidence="1">
    <location>
        <begin position="179"/>
        <end position="207"/>
    </location>
</feature>
<organism evidence="3 4">
    <name type="scientific">Marasmius crinis-equi</name>
    <dbReference type="NCBI Taxonomy" id="585013"/>
    <lineage>
        <taxon>Eukaryota</taxon>
        <taxon>Fungi</taxon>
        <taxon>Dikarya</taxon>
        <taxon>Basidiomycota</taxon>
        <taxon>Agaricomycotina</taxon>
        <taxon>Agaricomycetes</taxon>
        <taxon>Agaricomycetidae</taxon>
        <taxon>Agaricales</taxon>
        <taxon>Marasmiineae</taxon>
        <taxon>Marasmiaceae</taxon>
        <taxon>Marasmius</taxon>
    </lineage>
</organism>
<dbReference type="Proteomes" id="UP001465976">
    <property type="component" value="Unassembled WGS sequence"/>
</dbReference>
<keyword evidence="4" id="KW-1185">Reference proteome</keyword>
<comment type="caution">
    <text evidence="3">The sequence shown here is derived from an EMBL/GenBank/DDBJ whole genome shotgun (WGS) entry which is preliminary data.</text>
</comment>
<feature type="transmembrane region" description="Helical" evidence="2">
    <location>
        <begin position="279"/>
        <end position="303"/>
    </location>
</feature>
<feature type="region of interest" description="Disordered" evidence="1">
    <location>
        <begin position="1"/>
        <end position="27"/>
    </location>
</feature>
<gene>
    <name evidence="3" type="ORF">V5O48_006237</name>
</gene>